<feature type="transmembrane region" description="Helical" evidence="1">
    <location>
        <begin position="54"/>
        <end position="72"/>
    </location>
</feature>
<proteinExistence type="predicted"/>
<feature type="transmembrane region" description="Helical" evidence="1">
    <location>
        <begin position="188"/>
        <end position="205"/>
    </location>
</feature>
<organism evidence="2">
    <name type="scientific">marine metagenome</name>
    <dbReference type="NCBI Taxonomy" id="408172"/>
    <lineage>
        <taxon>unclassified sequences</taxon>
        <taxon>metagenomes</taxon>
        <taxon>ecological metagenomes</taxon>
    </lineage>
</organism>
<protein>
    <recommendedName>
        <fullName evidence="3">Zinc/iron permease</fullName>
    </recommendedName>
</protein>
<keyword evidence="1" id="KW-0472">Membrane</keyword>
<evidence type="ECO:0008006" key="3">
    <source>
        <dbReference type="Google" id="ProtNLM"/>
    </source>
</evidence>
<reference evidence="2" key="1">
    <citation type="submission" date="2018-05" db="EMBL/GenBank/DDBJ databases">
        <authorList>
            <person name="Lanie J.A."/>
            <person name="Ng W.-L."/>
            <person name="Kazmierczak K.M."/>
            <person name="Andrzejewski T.M."/>
            <person name="Davidsen T.M."/>
            <person name="Wayne K.J."/>
            <person name="Tettelin H."/>
            <person name="Glass J.I."/>
            <person name="Rusch D."/>
            <person name="Podicherti R."/>
            <person name="Tsui H.-C.T."/>
            <person name="Winkler M.E."/>
        </authorList>
    </citation>
    <scope>NUCLEOTIDE SEQUENCE</scope>
</reference>
<keyword evidence="1" id="KW-1133">Transmembrane helix</keyword>
<sequence length="245" mass="27153">MSFIFSVIALLLGPFVYLLANRRKISKQIFDGLIFITIAGIVCVYIIPQSIQIGGILAIIFVAFGLIFPYILENLFDRFVKEAHVLILILAIIGLIVHAMIDGIALLPSELINNETQLGSNIFGLFQDHQLAIGVVLHRLPVGMAIWWSVQSNFGTRTTIAVFTLIIVCTAISYFLSPYIIGFSEAKSLYFFQAFVAGSLVHMAAFGSSHDHHSLKRVYDQDGGWAFRVGILLGMFLIFSVPFAH</sequence>
<name>A0A381PH57_9ZZZZ</name>
<feature type="transmembrane region" description="Helical" evidence="1">
    <location>
        <begin position="28"/>
        <end position="47"/>
    </location>
</feature>
<keyword evidence="1" id="KW-0812">Transmembrane</keyword>
<evidence type="ECO:0000313" key="2">
    <source>
        <dbReference type="EMBL" id="SUZ65439.1"/>
    </source>
</evidence>
<feature type="transmembrane region" description="Helical" evidence="1">
    <location>
        <begin position="160"/>
        <end position="181"/>
    </location>
</feature>
<gene>
    <name evidence="2" type="ORF">METZ01_LOCUS18293</name>
</gene>
<accession>A0A381PH57</accession>
<dbReference type="EMBL" id="UINC01000960">
    <property type="protein sequence ID" value="SUZ65439.1"/>
    <property type="molecule type" value="Genomic_DNA"/>
</dbReference>
<feature type="transmembrane region" description="Helical" evidence="1">
    <location>
        <begin position="225"/>
        <end position="244"/>
    </location>
</feature>
<dbReference type="AlphaFoldDB" id="A0A381PH57"/>
<evidence type="ECO:0000256" key="1">
    <source>
        <dbReference type="SAM" id="Phobius"/>
    </source>
</evidence>
<feature type="transmembrane region" description="Helical" evidence="1">
    <location>
        <begin position="84"/>
        <end position="108"/>
    </location>
</feature>